<dbReference type="Proteomes" id="UP001055811">
    <property type="component" value="Linkage Group LG02"/>
</dbReference>
<gene>
    <name evidence="1" type="ORF">L2E82_11628</name>
</gene>
<proteinExistence type="predicted"/>
<dbReference type="EMBL" id="CM042010">
    <property type="protein sequence ID" value="KAI3781610.1"/>
    <property type="molecule type" value="Genomic_DNA"/>
</dbReference>
<accession>A0ACB9GF00</accession>
<sequence>MKSHMFRGIMFDINKSCKVLVCFIKLITIINTFISLYWGFLLSYRFRPINAVNMQLEPTNHGIFRVQMVVN</sequence>
<organism evidence="1 2">
    <name type="scientific">Cichorium intybus</name>
    <name type="common">Chicory</name>
    <dbReference type="NCBI Taxonomy" id="13427"/>
    <lineage>
        <taxon>Eukaryota</taxon>
        <taxon>Viridiplantae</taxon>
        <taxon>Streptophyta</taxon>
        <taxon>Embryophyta</taxon>
        <taxon>Tracheophyta</taxon>
        <taxon>Spermatophyta</taxon>
        <taxon>Magnoliopsida</taxon>
        <taxon>eudicotyledons</taxon>
        <taxon>Gunneridae</taxon>
        <taxon>Pentapetalae</taxon>
        <taxon>asterids</taxon>
        <taxon>campanulids</taxon>
        <taxon>Asterales</taxon>
        <taxon>Asteraceae</taxon>
        <taxon>Cichorioideae</taxon>
        <taxon>Cichorieae</taxon>
        <taxon>Cichoriinae</taxon>
        <taxon>Cichorium</taxon>
    </lineage>
</organism>
<reference evidence="2" key="1">
    <citation type="journal article" date="2022" name="Mol. Ecol. Resour.">
        <title>The genomes of chicory, endive, great burdock and yacon provide insights into Asteraceae palaeo-polyploidization history and plant inulin production.</title>
        <authorList>
            <person name="Fan W."/>
            <person name="Wang S."/>
            <person name="Wang H."/>
            <person name="Wang A."/>
            <person name="Jiang F."/>
            <person name="Liu H."/>
            <person name="Zhao H."/>
            <person name="Xu D."/>
            <person name="Zhang Y."/>
        </authorList>
    </citation>
    <scope>NUCLEOTIDE SEQUENCE [LARGE SCALE GENOMIC DNA]</scope>
    <source>
        <strain evidence="2">cv. Punajuju</strain>
    </source>
</reference>
<protein>
    <submittedName>
        <fullName evidence="1">Uncharacterized protein</fullName>
    </submittedName>
</protein>
<name>A0ACB9GF00_CICIN</name>
<evidence type="ECO:0000313" key="1">
    <source>
        <dbReference type="EMBL" id="KAI3781610.1"/>
    </source>
</evidence>
<comment type="caution">
    <text evidence="1">The sequence shown here is derived from an EMBL/GenBank/DDBJ whole genome shotgun (WGS) entry which is preliminary data.</text>
</comment>
<reference evidence="1 2" key="2">
    <citation type="journal article" date="2022" name="Mol. Ecol. Resour.">
        <title>The genomes of chicory, endive, great burdock and yacon provide insights into Asteraceae paleo-polyploidization history and plant inulin production.</title>
        <authorList>
            <person name="Fan W."/>
            <person name="Wang S."/>
            <person name="Wang H."/>
            <person name="Wang A."/>
            <person name="Jiang F."/>
            <person name="Liu H."/>
            <person name="Zhao H."/>
            <person name="Xu D."/>
            <person name="Zhang Y."/>
        </authorList>
    </citation>
    <scope>NUCLEOTIDE SEQUENCE [LARGE SCALE GENOMIC DNA]</scope>
    <source>
        <strain evidence="2">cv. Punajuju</strain>
        <tissue evidence="1">Leaves</tissue>
    </source>
</reference>
<keyword evidence="2" id="KW-1185">Reference proteome</keyword>
<evidence type="ECO:0000313" key="2">
    <source>
        <dbReference type="Proteomes" id="UP001055811"/>
    </source>
</evidence>